<keyword evidence="3" id="KW-1185">Reference proteome</keyword>
<dbReference type="KEGG" id="qsa:O6P43_019479"/>
<dbReference type="InterPro" id="IPR057207">
    <property type="entry name" value="FBXL15_LRR"/>
</dbReference>
<dbReference type="Pfam" id="PF13516">
    <property type="entry name" value="LRR_6"/>
    <property type="match status" value="1"/>
</dbReference>
<dbReference type="InterPro" id="IPR001611">
    <property type="entry name" value="Leu-rich_rpt"/>
</dbReference>
<dbReference type="GO" id="GO:0019005">
    <property type="term" value="C:SCF ubiquitin ligase complex"/>
    <property type="evidence" value="ECO:0007669"/>
    <property type="project" value="TreeGrafter"/>
</dbReference>
<accession>A0AAD7LJ32</accession>
<evidence type="ECO:0000313" key="3">
    <source>
        <dbReference type="Proteomes" id="UP001163823"/>
    </source>
</evidence>
<dbReference type="GO" id="GO:0031146">
    <property type="term" value="P:SCF-dependent proteasomal ubiquitin-dependent protein catabolic process"/>
    <property type="evidence" value="ECO:0007669"/>
    <property type="project" value="TreeGrafter"/>
</dbReference>
<sequence length="363" mass="40062">MSILGDDELALILNWVYDQNERKWFSQVCKQWLRVEGLTRQSIRVLEPESLLGILPRFPNLVRFESSKVITNDDVKFLAQKCPKIEVLNLNFKIPHEISDYSDELCGSDDVGDEGLSAWTVGCHRLREVLLRRRKNIGNAGIIPLVNTANNLTHLDLGWCNLIADQALETIGAANLIAVLNLQGCSLITDHGLASLAFGSSSRSLKSLNLAECDRISDLGVSLLQKITSLEELNMAECGPKVTDLGCLSVSTIQTLKKMNLSWLVNVSDTTVVALAVNCPNLVSVDLTGCELITGAGIRAFANHGSLEALVLSSCYNVFANDLEFTVIGCKSLRYIVLAKGLRIWIPPETQENITRTCYLCWR</sequence>
<evidence type="ECO:0000259" key="1">
    <source>
        <dbReference type="Pfam" id="PF25372"/>
    </source>
</evidence>
<dbReference type="SMART" id="SM00367">
    <property type="entry name" value="LRR_CC"/>
    <property type="match status" value="7"/>
</dbReference>
<reference evidence="2" key="1">
    <citation type="journal article" date="2023" name="Science">
        <title>Elucidation of the pathway for biosynthesis of saponin adjuvants from the soapbark tree.</title>
        <authorList>
            <person name="Reed J."/>
            <person name="Orme A."/>
            <person name="El-Demerdash A."/>
            <person name="Owen C."/>
            <person name="Martin L.B.B."/>
            <person name="Misra R.C."/>
            <person name="Kikuchi S."/>
            <person name="Rejzek M."/>
            <person name="Martin A.C."/>
            <person name="Harkess A."/>
            <person name="Leebens-Mack J."/>
            <person name="Louveau T."/>
            <person name="Stephenson M.J."/>
            <person name="Osbourn A."/>
        </authorList>
    </citation>
    <scope>NUCLEOTIDE SEQUENCE</scope>
    <source>
        <strain evidence="2">S10</strain>
    </source>
</reference>
<dbReference type="Pfam" id="PF25372">
    <property type="entry name" value="DUF7885"/>
    <property type="match status" value="1"/>
</dbReference>
<dbReference type="InterPro" id="IPR032675">
    <property type="entry name" value="LRR_dom_sf"/>
</dbReference>
<name>A0AAD7LJ32_QUISA</name>
<dbReference type="SUPFAM" id="SSF52047">
    <property type="entry name" value="RNI-like"/>
    <property type="match status" value="1"/>
</dbReference>
<organism evidence="2 3">
    <name type="scientific">Quillaja saponaria</name>
    <name type="common">Soap bark tree</name>
    <dbReference type="NCBI Taxonomy" id="32244"/>
    <lineage>
        <taxon>Eukaryota</taxon>
        <taxon>Viridiplantae</taxon>
        <taxon>Streptophyta</taxon>
        <taxon>Embryophyta</taxon>
        <taxon>Tracheophyta</taxon>
        <taxon>Spermatophyta</taxon>
        <taxon>Magnoliopsida</taxon>
        <taxon>eudicotyledons</taxon>
        <taxon>Gunneridae</taxon>
        <taxon>Pentapetalae</taxon>
        <taxon>rosids</taxon>
        <taxon>fabids</taxon>
        <taxon>Fabales</taxon>
        <taxon>Quillajaceae</taxon>
        <taxon>Quillaja</taxon>
    </lineage>
</organism>
<dbReference type="EMBL" id="JARAOO010000008">
    <property type="protein sequence ID" value="KAJ7958817.1"/>
    <property type="molecule type" value="Genomic_DNA"/>
</dbReference>
<dbReference type="PANTHER" id="PTHR13318">
    <property type="entry name" value="PARTNER OF PAIRED, ISOFORM B-RELATED"/>
    <property type="match status" value="1"/>
</dbReference>
<proteinExistence type="predicted"/>
<gene>
    <name evidence="2" type="ORF">O6P43_019479</name>
</gene>
<dbReference type="InterPro" id="IPR006553">
    <property type="entry name" value="Leu-rich_rpt_Cys-con_subtyp"/>
</dbReference>
<evidence type="ECO:0000313" key="2">
    <source>
        <dbReference type="EMBL" id="KAJ7958817.1"/>
    </source>
</evidence>
<dbReference type="Proteomes" id="UP001163823">
    <property type="component" value="Chromosome 8"/>
</dbReference>
<comment type="caution">
    <text evidence="2">The sequence shown here is derived from an EMBL/GenBank/DDBJ whole genome shotgun (WGS) entry which is preliminary data.</text>
</comment>
<dbReference type="Gene3D" id="3.80.10.10">
    <property type="entry name" value="Ribonuclease Inhibitor"/>
    <property type="match status" value="2"/>
</dbReference>
<dbReference type="CDD" id="cd22159">
    <property type="entry name" value="F-box_AtTIR1-like"/>
    <property type="match status" value="1"/>
</dbReference>
<protein>
    <submittedName>
        <fullName evidence="2">F-box/LRR-repeat protein</fullName>
    </submittedName>
</protein>
<dbReference type="Gene3D" id="1.20.1280.50">
    <property type="match status" value="1"/>
</dbReference>
<feature type="domain" description="F-box/LRR-repeat protein 15-like leucin rich repeat" evidence="1">
    <location>
        <begin position="148"/>
        <end position="224"/>
    </location>
</feature>
<dbReference type="AlphaFoldDB" id="A0AAD7LJ32"/>